<reference evidence="1 2" key="1">
    <citation type="submission" date="2021-06" db="EMBL/GenBank/DDBJ databases">
        <title>Caerostris extrusa draft genome.</title>
        <authorList>
            <person name="Kono N."/>
            <person name="Arakawa K."/>
        </authorList>
    </citation>
    <scope>NUCLEOTIDE SEQUENCE [LARGE SCALE GENOMIC DNA]</scope>
</reference>
<accession>A0AAV4N0C2</accession>
<name>A0AAV4N0C2_CAEEX</name>
<comment type="caution">
    <text evidence="1">The sequence shown here is derived from an EMBL/GenBank/DDBJ whole genome shotgun (WGS) entry which is preliminary data.</text>
</comment>
<proteinExistence type="predicted"/>
<dbReference type="EMBL" id="BPLR01020393">
    <property type="protein sequence ID" value="GIX78190.1"/>
    <property type="molecule type" value="Genomic_DNA"/>
</dbReference>
<dbReference type="Proteomes" id="UP001054945">
    <property type="component" value="Unassembled WGS sequence"/>
</dbReference>
<dbReference type="AlphaFoldDB" id="A0AAV4N0C2"/>
<keyword evidence="2" id="KW-1185">Reference proteome</keyword>
<protein>
    <submittedName>
        <fullName evidence="1">Uncharacterized protein</fullName>
    </submittedName>
</protein>
<sequence>MPDLVQSLLSLELGLDLTLVWDLQKITIFDDAHNAGTKLTEEAETIKTCARQVLALADSLILCNSQS</sequence>
<evidence type="ECO:0000313" key="1">
    <source>
        <dbReference type="EMBL" id="GIX78190.1"/>
    </source>
</evidence>
<gene>
    <name evidence="1" type="ORF">CEXT_93011</name>
</gene>
<evidence type="ECO:0000313" key="2">
    <source>
        <dbReference type="Proteomes" id="UP001054945"/>
    </source>
</evidence>
<organism evidence="1 2">
    <name type="scientific">Caerostris extrusa</name>
    <name type="common">Bark spider</name>
    <name type="synonym">Caerostris bankana</name>
    <dbReference type="NCBI Taxonomy" id="172846"/>
    <lineage>
        <taxon>Eukaryota</taxon>
        <taxon>Metazoa</taxon>
        <taxon>Ecdysozoa</taxon>
        <taxon>Arthropoda</taxon>
        <taxon>Chelicerata</taxon>
        <taxon>Arachnida</taxon>
        <taxon>Araneae</taxon>
        <taxon>Araneomorphae</taxon>
        <taxon>Entelegynae</taxon>
        <taxon>Araneoidea</taxon>
        <taxon>Araneidae</taxon>
        <taxon>Caerostris</taxon>
    </lineage>
</organism>